<dbReference type="KEGG" id="drt:Dret_0309"/>
<evidence type="ECO:0000313" key="5">
    <source>
        <dbReference type="EMBL" id="ACV67611.1"/>
    </source>
</evidence>
<dbReference type="GO" id="GO:0004810">
    <property type="term" value="F:CCA tRNA nucleotidyltransferase activity"/>
    <property type="evidence" value="ECO:0007669"/>
    <property type="project" value="InterPro"/>
</dbReference>
<feature type="domain" description="NFACT protein RNA binding" evidence="4">
    <location>
        <begin position="228"/>
        <end position="315"/>
    </location>
</feature>
<dbReference type="Gene3D" id="3.40.50.620">
    <property type="entry name" value="HUPs"/>
    <property type="match status" value="1"/>
</dbReference>
<evidence type="ECO:0000256" key="2">
    <source>
        <dbReference type="ARBA" id="ARBA00022840"/>
    </source>
</evidence>
<dbReference type="Pfam" id="PF02568">
    <property type="entry name" value="ThiI"/>
    <property type="match status" value="1"/>
</dbReference>
<sequence>MAHEHYDGLTLFSGGLDSILATKVLQAQGLRVLGVHFVTPFFGAPDRLAHWQRTYDIPLQAIDAGQAFVDMLLAGPESGFGKVLNPCVDCKILLLQLAKQHMAAYSARFLATGEVLGQRPMSQRSDTLQAIRKKADVEDILVRPLSAQLLPPSAVEQQGIVNREHLLSVRGRGRKEQLRLAEQFGITEIPQPAGGCLLTEPESAKRYWPLLKRGHTPPASDFHLANLGRQFWADARWLCVGRNQSDNILLAETAAVDDFVFKLKDLPGPLALARPLPGAQWDETAIRSAAALTASFSSKARQHKEDILMLVSHQGHTRELAISLDWAQDLPWREPDWDDVDKSRLPGGW</sequence>
<dbReference type="InterPro" id="IPR014729">
    <property type="entry name" value="Rossmann-like_a/b/a_fold"/>
</dbReference>
<gene>
    <name evidence="5" type="ordered locus">Dret_0309</name>
</gene>
<dbReference type="InterPro" id="IPR059101">
    <property type="entry name" value="NFACT-R_2"/>
</dbReference>
<evidence type="ECO:0000256" key="1">
    <source>
        <dbReference type="ARBA" id="ARBA00022741"/>
    </source>
</evidence>
<evidence type="ECO:0000259" key="4">
    <source>
        <dbReference type="Pfam" id="PF18297"/>
    </source>
</evidence>
<dbReference type="Pfam" id="PF18297">
    <property type="entry name" value="NFACT-R_2"/>
    <property type="match status" value="1"/>
</dbReference>
<keyword evidence="2" id="KW-0067">ATP-binding</keyword>
<dbReference type="Proteomes" id="UP000001052">
    <property type="component" value="Chromosome"/>
</dbReference>
<dbReference type="EMBL" id="CP001734">
    <property type="protein sequence ID" value="ACV67611.1"/>
    <property type="molecule type" value="Genomic_DNA"/>
</dbReference>
<dbReference type="HOGENOM" id="CLU_053822_0_0_7"/>
<keyword evidence="6" id="KW-1185">Reference proteome</keyword>
<dbReference type="InterPro" id="IPR020536">
    <property type="entry name" value="ThiI_AANH"/>
</dbReference>
<reference evidence="5 6" key="2">
    <citation type="journal article" date="2010" name="Stand. Genomic Sci.">
        <title>Complete genome sequence of Desulfohalobium retbaense type strain (HR(100)).</title>
        <authorList>
            <person name="Spring S."/>
            <person name="Nolan M."/>
            <person name="Lapidus A."/>
            <person name="Glavina Del Rio T."/>
            <person name="Copeland A."/>
            <person name="Tice H."/>
            <person name="Cheng J.F."/>
            <person name="Lucas S."/>
            <person name="Land M."/>
            <person name="Chen F."/>
            <person name="Bruce D."/>
            <person name="Goodwin L."/>
            <person name="Pitluck S."/>
            <person name="Ivanova N."/>
            <person name="Mavromatis K."/>
            <person name="Mikhailova N."/>
            <person name="Pati A."/>
            <person name="Chen A."/>
            <person name="Palaniappan K."/>
            <person name="Hauser L."/>
            <person name="Chang Y.J."/>
            <person name="Jeffries C.D."/>
            <person name="Munk C."/>
            <person name="Kiss H."/>
            <person name="Chain P."/>
            <person name="Han C."/>
            <person name="Brettin T."/>
            <person name="Detter J.C."/>
            <person name="Schuler E."/>
            <person name="Goker M."/>
            <person name="Rohde M."/>
            <person name="Bristow J."/>
            <person name="Eisen J.A."/>
            <person name="Markowitz V."/>
            <person name="Hugenholtz P."/>
            <person name="Kyrpides N.C."/>
            <person name="Klenk H.P."/>
        </authorList>
    </citation>
    <scope>NUCLEOTIDE SEQUENCE [LARGE SCALE GENOMIC DNA]</scope>
    <source>
        <strain evidence="5 6">DSM 5692</strain>
    </source>
</reference>
<evidence type="ECO:0000313" key="6">
    <source>
        <dbReference type="Proteomes" id="UP000001052"/>
    </source>
</evidence>
<dbReference type="RefSeq" id="WP_015750770.1">
    <property type="nucleotide sequence ID" value="NC_013223.1"/>
</dbReference>
<dbReference type="AlphaFoldDB" id="C8WZY6"/>
<feature type="domain" description="Thil AANH" evidence="3">
    <location>
        <begin position="7"/>
        <end position="145"/>
    </location>
</feature>
<dbReference type="eggNOG" id="COG1293">
    <property type="taxonomic scope" value="Bacteria"/>
</dbReference>
<dbReference type="OrthoDB" id="9781887at2"/>
<dbReference type="PANTHER" id="PTHR11933">
    <property type="entry name" value="TRNA 5-METHYLAMINOMETHYL-2-THIOURIDYLATE -METHYLTRANSFERASE"/>
    <property type="match status" value="1"/>
</dbReference>
<evidence type="ECO:0000259" key="3">
    <source>
        <dbReference type="Pfam" id="PF02568"/>
    </source>
</evidence>
<keyword evidence="1" id="KW-0547">Nucleotide-binding</keyword>
<reference evidence="6" key="1">
    <citation type="submission" date="2009-09" db="EMBL/GenBank/DDBJ databases">
        <title>The complete chromosome of Desulfohalobium retbaense DSM 5692.</title>
        <authorList>
            <consortium name="US DOE Joint Genome Institute (JGI-PGF)"/>
            <person name="Lucas S."/>
            <person name="Copeland A."/>
            <person name="Lapidus A."/>
            <person name="Glavina del Rio T."/>
            <person name="Dalin E."/>
            <person name="Tice H."/>
            <person name="Bruce D."/>
            <person name="Goodwin L."/>
            <person name="Pitluck S."/>
            <person name="Kyrpides N."/>
            <person name="Mavromatis K."/>
            <person name="Ivanova N."/>
            <person name="Mikhailova N."/>
            <person name="Munk A.C."/>
            <person name="Brettin T."/>
            <person name="Detter J.C."/>
            <person name="Han C."/>
            <person name="Tapia R."/>
            <person name="Larimer F."/>
            <person name="Land M."/>
            <person name="Hauser L."/>
            <person name="Markowitz V."/>
            <person name="Cheng J.-F."/>
            <person name="Hugenholtz P."/>
            <person name="Woyke T."/>
            <person name="Wu D."/>
            <person name="Spring S."/>
            <person name="Klenk H.-P."/>
            <person name="Eisen J.A."/>
        </authorList>
    </citation>
    <scope>NUCLEOTIDE SEQUENCE [LARGE SCALE GENOMIC DNA]</scope>
    <source>
        <strain evidence="6">DSM 5692</strain>
    </source>
</reference>
<protein>
    <submittedName>
        <fullName evidence="5">Uncharacterized protein</fullName>
    </submittedName>
</protein>
<dbReference type="eggNOG" id="COG0301">
    <property type="taxonomic scope" value="Bacteria"/>
</dbReference>
<organism evidence="5 6">
    <name type="scientific">Desulfohalobium retbaense (strain ATCC 49708 / DSM 5692 / JCM 16813 / HR100)</name>
    <dbReference type="NCBI Taxonomy" id="485915"/>
    <lineage>
        <taxon>Bacteria</taxon>
        <taxon>Pseudomonadati</taxon>
        <taxon>Thermodesulfobacteriota</taxon>
        <taxon>Desulfovibrionia</taxon>
        <taxon>Desulfovibrionales</taxon>
        <taxon>Desulfohalobiaceae</taxon>
        <taxon>Desulfohalobium</taxon>
    </lineage>
</organism>
<dbReference type="PANTHER" id="PTHR11933:SF6">
    <property type="entry name" value="THIL AANH DOMAIN-CONTAINING PROTEIN"/>
    <property type="match status" value="1"/>
</dbReference>
<accession>C8WZY6</accession>
<dbReference type="STRING" id="485915.Dret_0309"/>
<dbReference type="GO" id="GO:0005524">
    <property type="term" value="F:ATP binding"/>
    <property type="evidence" value="ECO:0007669"/>
    <property type="project" value="UniProtKB-KW"/>
</dbReference>
<name>C8WZY6_DESRD</name>
<proteinExistence type="predicted"/>
<dbReference type="SUPFAM" id="SSF52402">
    <property type="entry name" value="Adenine nucleotide alpha hydrolases-like"/>
    <property type="match status" value="1"/>
</dbReference>